<evidence type="ECO:0000313" key="3">
    <source>
        <dbReference type="Proteomes" id="UP000037178"/>
    </source>
</evidence>
<reference evidence="2 3" key="1">
    <citation type="submission" date="2015-06" db="EMBL/GenBank/DDBJ databases">
        <title>Draft genome sequence of an Alphaproteobacteria species associated to the Mediterranean sponge Oscarella lobularis.</title>
        <authorList>
            <person name="Jourda C."/>
            <person name="Santini S."/>
            <person name="Claverie J.-M."/>
        </authorList>
    </citation>
    <scope>NUCLEOTIDE SEQUENCE [LARGE SCALE GENOMIC DNA]</scope>
    <source>
        <strain evidence="2">IGS</strain>
    </source>
</reference>
<keyword evidence="3" id="KW-1185">Reference proteome</keyword>
<dbReference type="SUPFAM" id="SSF141086">
    <property type="entry name" value="Agglutinin HPA-like"/>
    <property type="match status" value="1"/>
</dbReference>
<protein>
    <submittedName>
        <fullName evidence="2">Uncharacterized protein</fullName>
    </submittedName>
</protein>
<dbReference type="InterPro" id="IPR037221">
    <property type="entry name" value="H-type_lectin_dom_sf"/>
</dbReference>
<evidence type="ECO:0000313" key="2">
    <source>
        <dbReference type="EMBL" id="KMW58494.1"/>
    </source>
</evidence>
<feature type="region of interest" description="Disordered" evidence="1">
    <location>
        <begin position="1"/>
        <end position="22"/>
    </location>
</feature>
<dbReference type="RefSeq" id="WP_049644097.1">
    <property type="nucleotide sequence ID" value="NZ_LFTY01000002.1"/>
</dbReference>
<sequence length="97" mass="10967">MAVFGAKGKSTIKSNQKAAHREGAEMLPETIQHIKMPTEGQKTIRARADEIRIALGHETIFEHINPDDYMWTGHGSRSVEKLVTFDQPFERPPQVIL</sequence>
<evidence type="ECO:0000256" key="1">
    <source>
        <dbReference type="SAM" id="MobiDB-lite"/>
    </source>
</evidence>
<dbReference type="Proteomes" id="UP000037178">
    <property type="component" value="Unassembled WGS sequence"/>
</dbReference>
<accession>A0A0J9E9Z5</accession>
<gene>
    <name evidence="2" type="ORF">AIOL_003469</name>
</gene>
<dbReference type="AlphaFoldDB" id="A0A0J9E9Z5"/>
<dbReference type="OrthoDB" id="7778021at2"/>
<proteinExistence type="predicted"/>
<dbReference type="PATRIC" id="fig|1675527.3.peg.3629"/>
<comment type="caution">
    <text evidence="2">The sequence shown here is derived from an EMBL/GenBank/DDBJ whole genome shotgun (WGS) entry which is preliminary data.</text>
</comment>
<dbReference type="EMBL" id="LFTY01000002">
    <property type="protein sequence ID" value="KMW58494.1"/>
    <property type="molecule type" value="Genomic_DNA"/>
</dbReference>
<organism evidence="2 3">
    <name type="scientific">Candidatus Rhodobacter oscarellae</name>
    <dbReference type="NCBI Taxonomy" id="1675527"/>
    <lineage>
        <taxon>Bacteria</taxon>
        <taxon>Pseudomonadati</taxon>
        <taxon>Pseudomonadota</taxon>
        <taxon>Alphaproteobacteria</taxon>
        <taxon>Rhodobacterales</taxon>
        <taxon>Rhodobacter group</taxon>
        <taxon>Rhodobacter</taxon>
    </lineage>
</organism>
<name>A0A0J9E9Z5_9RHOB</name>